<dbReference type="AlphaFoldDB" id="A0A1G2BF54"/>
<dbReference type="Proteomes" id="UP000176420">
    <property type="component" value="Unassembled WGS sequence"/>
</dbReference>
<protein>
    <recommendedName>
        <fullName evidence="13">Cation-transporting P-type ATPase N-terminal domain-containing protein</fullName>
    </recommendedName>
</protein>
<dbReference type="PRINTS" id="PR00119">
    <property type="entry name" value="CATATPASE"/>
</dbReference>
<feature type="transmembrane region" description="Helical" evidence="12">
    <location>
        <begin position="242"/>
        <end position="263"/>
    </location>
</feature>
<evidence type="ECO:0000256" key="6">
    <source>
        <dbReference type="ARBA" id="ARBA00022741"/>
    </source>
</evidence>
<dbReference type="InterPro" id="IPR059000">
    <property type="entry name" value="ATPase_P-type_domA"/>
</dbReference>
<dbReference type="PANTHER" id="PTHR43294:SF21">
    <property type="entry name" value="CATION TRANSPORTING ATPASE"/>
    <property type="match status" value="1"/>
</dbReference>
<dbReference type="PROSITE" id="PS00154">
    <property type="entry name" value="ATPASE_E1_E2"/>
    <property type="match status" value="1"/>
</dbReference>
<dbReference type="SFLD" id="SFLDS00003">
    <property type="entry name" value="Haloacid_Dehalogenase"/>
    <property type="match status" value="1"/>
</dbReference>
<keyword evidence="9" id="KW-1278">Translocase</keyword>
<sequence length="895" mass="98611">MKDSAYYTLNGKEVLSQLSASFQGLSAKTAAERLKTHGLNSLPKPLRKTWVSLFFNQLRGFLIIILICSAFISYFLHDITDAYIILAAVLINVVVGFIQEMKAEKSLAALRQVITPTAKVVRQNEEQLIKASQLVPGDIILLDAGDKIPADAHLLELTNLETNEASLTGESAEVKKGLDPVNPSALVGDRYNTIFTGTTVTKGSATAVVINTGEHTEIGKIAKLLTETKDEITPLQKKLNNFARSVGITVIIICLVILAIGLIKGMPFVEIFTTAVAIAVSAIPEGLVVAVTIILALGMQRILKRQALVRNLQAAETLGSTSVICTDKTGTITEGNMQVVSLVTADYHFNNLPEEVERHEDKGLREIIFALNIGMLCNDAHLVQNESDLQEAVVVGNLTERALLRAGLNIGMDVHKIRKEEPRLSAIPFDSQIKFMATLHAHPKYGRRIYVKGAPEKVIKMCTKIRRGSGVEDFSLSQQRKFNQKFKEFSQAGLRILALAYKDQRSMKELMVTDCTDLTFVGFVGIKDPLRPNIAKIFAKTKSAGIKTIIISGDHKLTAQAIAKELHLKARSENILEGEELHQMTQEELNKKVQQISVYARVSPEDKLNIIRAWQAHGQVVAMTGDGVNDAPALKAANIGVALGSGTDVAKETADIVLLDDNFETMVAAIEEGRGIFDNIRKVLVFLLSDSFSEVILIILSLLIGIPLPLLAAQILWINLVGDGFPGVALTVDPKEKEIMNDAPRPLAEPVMNAEMKWLVLLVSVFTGVGNIFIFWYFWKTTNDLALARTVVFASLAIDSLLYVFSIRTLRHSIIHKTFYSNPWLIVSVLGALLIQLAGIYLPFLQKFLHTVAIGFFEWTIVLISAIFVIILTEIIKYIFMVKNRTHDLPVKRVA</sequence>
<dbReference type="InterPro" id="IPR008250">
    <property type="entry name" value="ATPase_P-typ_transduc_dom_A_sf"/>
</dbReference>
<dbReference type="GO" id="GO:0005524">
    <property type="term" value="F:ATP binding"/>
    <property type="evidence" value="ECO:0007669"/>
    <property type="project" value="UniProtKB-KW"/>
</dbReference>
<feature type="transmembrane region" description="Helical" evidence="12">
    <location>
        <begin position="824"/>
        <end position="844"/>
    </location>
</feature>
<keyword evidence="7" id="KW-0067">ATP-binding</keyword>
<dbReference type="Pfam" id="PF00690">
    <property type="entry name" value="Cation_ATPase_N"/>
    <property type="match status" value="1"/>
</dbReference>
<feature type="transmembrane region" description="Helical" evidence="12">
    <location>
        <begin position="856"/>
        <end position="880"/>
    </location>
</feature>
<dbReference type="NCBIfam" id="TIGR01494">
    <property type="entry name" value="ATPase_P-type"/>
    <property type="match status" value="3"/>
</dbReference>
<dbReference type="InterPro" id="IPR004014">
    <property type="entry name" value="ATPase_P-typ_cation-transptr_N"/>
</dbReference>
<dbReference type="GO" id="GO:0016887">
    <property type="term" value="F:ATP hydrolysis activity"/>
    <property type="evidence" value="ECO:0007669"/>
    <property type="project" value="InterPro"/>
</dbReference>
<dbReference type="InterPro" id="IPR001757">
    <property type="entry name" value="P_typ_ATPase"/>
</dbReference>
<dbReference type="InterPro" id="IPR044492">
    <property type="entry name" value="P_typ_ATPase_HD_dom"/>
</dbReference>
<keyword evidence="6" id="KW-0547">Nucleotide-binding</keyword>
<dbReference type="InterPro" id="IPR023299">
    <property type="entry name" value="ATPase_P-typ_cyto_dom_N"/>
</dbReference>
<evidence type="ECO:0000256" key="7">
    <source>
        <dbReference type="ARBA" id="ARBA00022840"/>
    </source>
</evidence>
<dbReference type="PANTHER" id="PTHR43294">
    <property type="entry name" value="SODIUM/POTASSIUM-TRANSPORTING ATPASE SUBUNIT ALPHA"/>
    <property type="match status" value="1"/>
</dbReference>
<keyword evidence="3" id="KW-1003">Cell membrane</keyword>
<feature type="transmembrane region" description="Helical" evidence="12">
    <location>
        <begin position="683"/>
        <end position="704"/>
    </location>
</feature>
<evidence type="ECO:0000313" key="14">
    <source>
        <dbReference type="EMBL" id="OGY87794.1"/>
    </source>
</evidence>
<dbReference type="InterPro" id="IPR018303">
    <property type="entry name" value="ATPase_P-typ_P_site"/>
</dbReference>
<feature type="transmembrane region" description="Helical" evidence="12">
    <location>
        <begin position="710"/>
        <end position="732"/>
    </location>
</feature>
<organism evidence="14 15">
    <name type="scientific">Candidatus Kerfeldbacteria bacterium RIFOXYB2_FULL_38_14</name>
    <dbReference type="NCBI Taxonomy" id="1798547"/>
    <lineage>
        <taxon>Bacteria</taxon>
        <taxon>Candidatus Kerfeldiibacteriota</taxon>
    </lineage>
</organism>
<keyword evidence="11 12" id="KW-0472">Membrane</keyword>
<evidence type="ECO:0000256" key="11">
    <source>
        <dbReference type="ARBA" id="ARBA00023136"/>
    </source>
</evidence>
<dbReference type="Gene3D" id="3.40.1110.10">
    <property type="entry name" value="Calcium-transporting ATPase, cytoplasmic domain N"/>
    <property type="match status" value="1"/>
</dbReference>
<evidence type="ECO:0000256" key="9">
    <source>
        <dbReference type="ARBA" id="ARBA00022967"/>
    </source>
</evidence>
<evidence type="ECO:0000256" key="1">
    <source>
        <dbReference type="ARBA" id="ARBA00004651"/>
    </source>
</evidence>
<dbReference type="SFLD" id="SFLDG00002">
    <property type="entry name" value="C1.7:_P-type_atpase_like"/>
    <property type="match status" value="1"/>
</dbReference>
<dbReference type="InterPro" id="IPR036412">
    <property type="entry name" value="HAD-like_sf"/>
</dbReference>
<dbReference type="Pfam" id="PF00122">
    <property type="entry name" value="E1-E2_ATPase"/>
    <property type="match status" value="1"/>
</dbReference>
<proteinExistence type="inferred from homology"/>
<dbReference type="InterPro" id="IPR023214">
    <property type="entry name" value="HAD_sf"/>
</dbReference>
<feature type="domain" description="Cation-transporting P-type ATPase N-terminal" evidence="13">
    <location>
        <begin position="5"/>
        <end position="78"/>
    </location>
</feature>
<dbReference type="Pfam" id="PF08282">
    <property type="entry name" value="Hydrolase_3"/>
    <property type="match status" value="1"/>
</dbReference>
<evidence type="ECO:0000313" key="15">
    <source>
        <dbReference type="Proteomes" id="UP000176420"/>
    </source>
</evidence>
<keyword evidence="8" id="KW-0460">Magnesium</keyword>
<dbReference type="SFLD" id="SFLDF00027">
    <property type="entry name" value="p-type_atpase"/>
    <property type="match status" value="1"/>
</dbReference>
<evidence type="ECO:0000256" key="12">
    <source>
        <dbReference type="SAM" id="Phobius"/>
    </source>
</evidence>
<dbReference type="SUPFAM" id="SSF81660">
    <property type="entry name" value="Metal cation-transporting ATPase, ATP-binding domain N"/>
    <property type="match status" value="1"/>
</dbReference>
<gene>
    <name evidence="14" type="ORF">A2319_04955</name>
</gene>
<evidence type="ECO:0000256" key="4">
    <source>
        <dbReference type="ARBA" id="ARBA00022553"/>
    </source>
</evidence>
<dbReference type="SUPFAM" id="SSF81653">
    <property type="entry name" value="Calcium ATPase, transduction domain A"/>
    <property type="match status" value="1"/>
</dbReference>
<feature type="transmembrane region" description="Helical" evidence="12">
    <location>
        <begin position="785"/>
        <end position="804"/>
    </location>
</feature>
<dbReference type="Pfam" id="PF00689">
    <property type="entry name" value="Cation_ATPase_C"/>
    <property type="match status" value="1"/>
</dbReference>
<evidence type="ECO:0000259" key="13">
    <source>
        <dbReference type="SMART" id="SM00831"/>
    </source>
</evidence>
<evidence type="ECO:0000256" key="8">
    <source>
        <dbReference type="ARBA" id="ARBA00022842"/>
    </source>
</evidence>
<comment type="caution">
    <text evidence="14">The sequence shown here is derived from an EMBL/GenBank/DDBJ whole genome shotgun (WGS) entry which is preliminary data.</text>
</comment>
<dbReference type="Gene3D" id="2.70.150.10">
    <property type="entry name" value="Calcium-transporting ATPase, cytoplasmic transduction domain A"/>
    <property type="match status" value="1"/>
</dbReference>
<dbReference type="EMBL" id="MHKI01000006">
    <property type="protein sequence ID" value="OGY87794.1"/>
    <property type="molecule type" value="Genomic_DNA"/>
</dbReference>
<evidence type="ECO:0000256" key="2">
    <source>
        <dbReference type="ARBA" id="ARBA00005675"/>
    </source>
</evidence>
<dbReference type="Gene3D" id="3.40.50.1000">
    <property type="entry name" value="HAD superfamily/HAD-like"/>
    <property type="match status" value="1"/>
</dbReference>
<dbReference type="Pfam" id="PF13246">
    <property type="entry name" value="Cation_ATPase"/>
    <property type="match status" value="1"/>
</dbReference>
<dbReference type="SMART" id="SM00831">
    <property type="entry name" value="Cation_ATPase_N"/>
    <property type="match status" value="1"/>
</dbReference>
<dbReference type="SUPFAM" id="SSF81665">
    <property type="entry name" value="Calcium ATPase, transmembrane domain M"/>
    <property type="match status" value="1"/>
</dbReference>
<feature type="transmembrane region" description="Helical" evidence="12">
    <location>
        <begin position="758"/>
        <end position="779"/>
    </location>
</feature>
<feature type="transmembrane region" description="Helical" evidence="12">
    <location>
        <begin position="82"/>
        <end position="98"/>
    </location>
</feature>
<dbReference type="Gene3D" id="1.20.1110.10">
    <property type="entry name" value="Calcium-transporting ATPase, transmembrane domain"/>
    <property type="match status" value="1"/>
</dbReference>
<dbReference type="SUPFAM" id="SSF56784">
    <property type="entry name" value="HAD-like"/>
    <property type="match status" value="1"/>
</dbReference>
<keyword evidence="5 12" id="KW-0812">Transmembrane</keyword>
<feature type="transmembrane region" description="Helical" evidence="12">
    <location>
        <begin position="53"/>
        <end position="76"/>
    </location>
</feature>
<evidence type="ECO:0000256" key="5">
    <source>
        <dbReference type="ARBA" id="ARBA00022692"/>
    </source>
</evidence>
<comment type="subcellular location">
    <subcellularLocation>
        <location evidence="1">Cell membrane</location>
        <topology evidence="1">Multi-pass membrane protein</topology>
    </subcellularLocation>
</comment>
<dbReference type="InterPro" id="IPR023298">
    <property type="entry name" value="ATPase_P-typ_TM_dom_sf"/>
</dbReference>
<accession>A0A1G2BF54</accession>
<dbReference type="FunFam" id="2.70.150.10:FF:000160">
    <property type="entry name" value="Sarcoplasmic/endoplasmic reticulum calcium ATPase 1"/>
    <property type="match status" value="1"/>
</dbReference>
<evidence type="ECO:0000256" key="10">
    <source>
        <dbReference type="ARBA" id="ARBA00022989"/>
    </source>
</evidence>
<evidence type="ECO:0000256" key="3">
    <source>
        <dbReference type="ARBA" id="ARBA00022475"/>
    </source>
</evidence>
<dbReference type="InterPro" id="IPR006068">
    <property type="entry name" value="ATPase_P-typ_cation-transptr_C"/>
</dbReference>
<dbReference type="GO" id="GO:0005886">
    <property type="term" value="C:plasma membrane"/>
    <property type="evidence" value="ECO:0007669"/>
    <property type="project" value="UniProtKB-SubCell"/>
</dbReference>
<feature type="transmembrane region" description="Helical" evidence="12">
    <location>
        <begin position="275"/>
        <end position="297"/>
    </location>
</feature>
<dbReference type="PRINTS" id="PR00120">
    <property type="entry name" value="HATPASE"/>
</dbReference>
<comment type="similarity">
    <text evidence="2">Belongs to the cation transport ATPase (P-type) (TC 3.A.3) family. Type IIA subfamily.</text>
</comment>
<dbReference type="InterPro" id="IPR050510">
    <property type="entry name" value="Cation_transp_ATPase_P-type"/>
</dbReference>
<keyword evidence="4" id="KW-0597">Phosphoprotein</keyword>
<keyword evidence="10 12" id="KW-1133">Transmembrane helix</keyword>
<reference evidence="14 15" key="1">
    <citation type="journal article" date="2016" name="Nat. Commun.">
        <title>Thousands of microbial genomes shed light on interconnected biogeochemical processes in an aquifer system.</title>
        <authorList>
            <person name="Anantharaman K."/>
            <person name="Brown C.T."/>
            <person name="Hug L.A."/>
            <person name="Sharon I."/>
            <person name="Castelle C.J."/>
            <person name="Probst A.J."/>
            <person name="Thomas B.C."/>
            <person name="Singh A."/>
            <person name="Wilkins M.J."/>
            <person name="Karaoz U."/>
            <person name="Brodie E.L."/>
            <person name="Williams K.H."/>
            <person name="Hubbard S.S."/>
            <person name="Banfield J.F."/>
        </authorList>
    </citation>
    <scope>NUCLEOTIDE SEQUENCE [LARGE SCALE GENOMIC DNA]</scope>
</reference>
<name>A0A1G2BF54_9BACT</name>